<evidence type="ECO:0000256" key="1">
    <source>
        <dbReference type="SAM" id="Phobius"/>
    </source>
</evidence>
<sequence>MSDLWWRVPIFMGGVFLVLATVLAAVRSFVLPRSEAVRINKWALTLVRYLFDTVAVFGKTYAQRDRVMALFAPVGLVMLPLICLGLVSAGYTAIYWALGSGSLTRCYKLSSSSLLTLGTDESRSLVVSAFSYSEAALGLLLITLLISYIPTMYQAFARREAVVSQLELRAGNNRSAIDLVCWLGRSHSLDDDQKEWDQWAAWFVELEASHTSLPMLTFFRSPQPGRSWVTAANIILDTAALILSGVDQTSNRYTQLCFRAGCMSLNRIMRYFHDHSHTRVSFWRREKNAIVDPDPAAYAAALEQLAAQGIPIVVDQDAAWEKYQELRTHYFDAVDYLARLTSSPHLQALYVEPSVADEKEAQQAIETAAAHDQKISLD</sequence>
<feature type="transmembrane region" description="Helical" evidence="1">
    <location>
        <begin position="129"/>
        <end position="149"/>
    </location>
</feature>
<dbReference type="EMBL" id="JAHWGL010000041">
    <property type="protein sequence ID" value="MBW3129139.1"/>
    <property type="molecule type" value="Genomic_DNA"/>
</dbReference>
<keyword evidence="1" id="KW-0472">Membrane</keyword>
<organism evidence="2 3">
    <name type="scientific">Hymenobacter profundi</name>
    <dbReference type="NCBI Taxonomy" id="1982110"/>
    <lineage>
        <taxon>Bacteria</taxon>
        <taxon>Pseudomonadati</taxon>
        <taxon>Bacteroidota</taxon>
        <taxon>Cytophagia</taxon>
        <taxon>Cytophagales</taxon>
        <taxon>Hymenobacteraceae</taxon>
        <taxon>Hymenobacter</taxon>
    </lineage>
</organism>
<evidence type="ECO:0000313" key="2">
    <source>
        <dbReference type="EMBL" id="MBW3129139.1"/>
    </source>
</evidence>
<evidence type="ECO:0000313" key="3">
    <source>
        <dbReference type="Proteomes" id="UP000826188"/>
    </source>
</evidence>
<protein>
    <submittedName>
        <fullName evidence="2">Uncharacterized protein</fullName>
    </submittedName>
</protein>
<keyword evidence="3" id="KW-1185">Reference proteome</keyword>
<proteinExistence type="predicted"/>
<name>A0ABS6X0C8_9BACT</name>
<keyword evidence="1" id="KW-1133">Transmembrane helix</keyword>
<reference evidence="2 3" key="1">
    <citation type="submission" date="2021-07" db="EMBL/GenBank/DDBJ databases">
        <title>Hymenobacter profundi sp. nov., isolated from deep-sea water.</title>
        <authorList>
            <person name="Kim M.K."/>
        </authorList>
    </citation>
    <scope>NUCLEOTIDE SEQUENCE [LARGE SCALE GENOMIC DNA]</scope>
    <source>
        <strain evidence="2 3">M2</strain>
    </source>
</reference>
<keyword evidence="1" id="KW-0812">Transmembrane</keyword>
<feature type="transmembrane region" description="Helical" evidence="1">
    <location>
        <begin position="69"/>
        <end position="98"/>
    </location>
</feature>
<feature type="transmembrane region" description="Helical" evidence="1">
    <location>
        <begin position="6"/>
        <end position="26"/>
    </location>
</feature>
<dbReference type="Proteomes" id="UP000826188">
    <property type="component" value="Unassembled WGS sequence"/>
</dbReference>
<comment type="caution">
    <text evidence="2">The sequence shown here is derived from an EMBL/GenBank/DDBJ whole genome shotgun (WGS) entry which is preliminary data.</text>
</comment>
<accession>A0ABS6X0C8</accession>
<dbReference type="RefSeq" id="WP_219158903.1">
    <property type="nucleotide sequence ID" value="NZ_JAHWGL010000041.1"/>
</dbReference>
<gene>
    <name evidence="2" type="ORF">KYK14_11285</name>
</gene>